<dbReference type="PANTHER" id="PTHR45815:SF3">
    <property type="entry name" value="PROTEIN DISULFIDE-ISOMERASE A6"/>
    <property type="match status" value="1"/>
</dbReference>
<gene>
    <name evidence="4" type="primary">TXNDC7</name>
    <name evidence="4" type="ORF">TSPGSL018_17813</name>
</gene>
<proteinExistence type="predicted"/>
<dbReference type="GO" id="GO:0005788">
    <property type="term" value="C:endoplasmic reticulum lumen"/>
    <property type="evidence" value="ECO:0007669"/>
    <property type="project" value="TreeGrafter"/>
</dbReference>
<dbReference type="InterPro" id="IPR013766">
    <property type="entry name" value="Thioredoxin_domain"/>
</dbReference>
<protein>
    <submittedName>
        <fullName evidence="4">Protein disulfide-isomerase A6</fullName>
    </submittedName>
</protein>
<dbReference type="AlphaFoldDB" id="A0A061RWX0"/>
<dbReference type="GO" id="GO:0016853">
    <property type="term" value="F:isomerase activity"/>
    <property type="evidence" value="ECO:0007669"/>
    <property type="project" value="UniProtKB-KW"/>
</dbReference>
<reference evidence="4" key="1">
    <citation type="submission" date="2014-05" db="EMBL/GenBank/DDBJ databases">
        <title>The transcriptome of the halophilic microalga Tetraselmis sp. GSL018 isolated from the Great Salt Lake, Utah.</title>
        <authorList>
            <person name="Jinkerson R.E."/>
            <person name="D'Adamo S."/>
            <person name="Posewitz M.C."/>
        </authorList>
    </citation>
    <scope>NUCLEOTIDE SEQUENCE</scope>
    <source>
        <strain evidence="4">GSL018</strain>
    </source>
</reference>
<evidence type="ECO:0000256" key="1">
    <source>
        <dbReference type="SAM" id="MobiDB-lite"/>
    </source>
</evidence>
<dbReference type="InterPro" id="IPR036249">
    <property type="entry name" value="Thioredoxin-like_sf"/>
</dbReference>
<evidence type="ECO:0000259" key="3">
    <source>
        <dbReference type="PROSITE" id="PS51352"/>
    </source>
</evidence>
<feature type="region of interest" description="Disordered" evidence="1">
    <location>
        <begin position="679"/>
        <end position="725"/>
    </location>
</feature>
<dbReference type="EMBL" id="GBEZ01008116">
    <property type="protein sequence ID" value="JAC77397.1"/>
    <property type="molecule type" value="Transcribed_RNA"/>
</dbReference>
<evidence type="ECO:0000256" key="2">
    <source>
        <dbReference type="SAM" id="SignalP"/>
    </source>
</evidence>
<organism evidence="4">
    <name type="scientific">Tetraselmis sp. GSL018</name>
    <dbReference type="NCBI Taxonomy" id="582737"/>
    <lineage>
        <taxon>Eukaryota</taxon>
        <taxon>Viridiplantae</taxon>
        <taxon>Chlorophyta</taxon>
        <taxon>core chlorophytes</taxon>
        <taxon>Chlorodendrophyceae</taxon>
        <taxon>Chlorodendrales</taxon>
        <taxon>Chlorodendraceae</taxon>
        <taxon>Tetraselmis</taxon>
    </lineage>
</organism>
<dbReference type="PANTHER" id="PTHR45815">
    <property type="entry name" value="PROTEIN DISULFIDE-ISOMERASE A6"/>
    <property type="match status" value="1"/>
</dbReference>
<keyword evidence="2" id="KW-0732">Signal</keyword>
<feature type="domain" description="Thioredoxin" evidence="3">
    <location>
        <begin position="7"/>
        <end position="140"/>
    </location>
</feature>
<dbReference type="Gene3D" id="3.40.30.10">
    <property type="entry name" value="Glutaredoxin"/>
    <property type="match status" value="4"/>
</dbReference>
<dbReference type="GO" id="GO:0015035">
    <property type="term" value="F:protein-disulfide reductase activity"/>
    <property type="evidence" value="ECO:0007669"/>
    <property type="project" value="TreeGrafter"/>
</dbReference>
<dbReference type="PROSITE" id="PS51352">
    <property type="entry name" value="THIOREDOXIN_2"/>
    <property type="match status" value="1"/>
</dbReference>
<feature type="compositionally biased region" description="Basic residues" evidence="1">
    <location>
        <begin position="704"/>
        <end position="725"/>
    </location>
</feature>
<sequence length="725" mass="78937">MRATLFLLFLTLSNTRALYEADGDIFLLTEASFDKTVTDDKSVAMVEFFTPGCAQCQKLAPDYSRVAKSLKGIATVAAVDCEAEKKLCSKQRIQGFPSLKLYSGELTKNPYTGKLQRTEQDYTGPRTAGSIAKAIKAALPTHLETISSAADWEAFKETLSQGTPLVVLATTSKSTTPLYKALALRFRGRLRFAEVHSDTAEGLDELKADSFPQLTVLLPDGAKEKYEGELQAALLTDFLEKHALPLSSASEGSSVGKADDASGASDALKALSAGDFGEKVLGEEAPVLVAFLAPENKGCAEEEKALGASLSDLDGMLPMYSLRVEEGSEAERIALQYSDDATSVADALKRRPCQPKLALFQFGVEKEDEDPEVYTGATDDKKAIQAFVYDALPSFVVRLTGSLLQQYVASDVEKPKVVLLTAKDDTPGMFKALALNFRNSFGFAEIHKSEKEAVAQFPGAKFPSMFVLMPPREDQEQIGILPVSVPLRFPVVKLFLEQVRSQDGPEEAEPEAGGAADSGNAQPGSLVGVTTDAEFREACVDSRRLCAIAFLDPGEEDDFEKRTGIMDKVMSKQSRSPINFVWIDGRKQPDFASALDVRSTDIPTIVVLSAQKLRYAPLRGAFVESAILSHLDGVLTGKIRTAPLQIVPHLTDVDENLREEELSLQEEEFDLSDIMSEEVAESAVTNEQRLRDYTDELENDASSKGKRGGKSKKKSKKSKKSKDEL</sequence>
<keyword evidence="4" id="KW-0413">Isomerase</keyword>
<feature type="region of interest" description="Disordered" evidence="1">
    <location>
        <begin position="502"/>
        <end position="523"/>
    </location>
</feature>
<dbReference type="GO" id="GO:0034976">
    <property type="term" value="P:response to endoplasmic reticulum stress"/>
    <property type="evidence" value="ECO:0007669"/>
    <property type="project" value="TreeGrafter"/>
</dbReference>
<accession>A0A061RWX0</accession>
<dbReference type="Pfam" id="PF00085">
    <property type="entry name" value="Thioredoxin"/>
    <property type="match status" value="1"/>
</dbReference>
<name>A0A061RWX0_9CHLO</name>
<feature type="chain" id="PRO_5030002209" evidence="2">
    <location>
        <begin position="18"/>
        <end position="725"/>
    </location>
</feature>
<feature type="signal peptide" evidence="2">
    <location>
        <begin position="1"/>
        <end position="17"/>
    </location>
</feature>
<dbReference type="SUPFAM" id="SSF52833">
    <property type="entry name" value="Thioredoxin-like"/>
    <property type="match status" value="3"/>
</dbReference>
<evidence type="ECO:0000313" key="4">
    <source>
        <dbReference type="EMBL" id="JAC77397.1"/>
    </source>
</evidence>